<comment type="caution">
    <text evidence="2">The sequence shown here is derived from an EMBL/GenBank/DDBJ whole genome shotgun (WGS) entry which is preliminary data.</text>
</comment>
<dbReference type="OrthoDB" id="7585421at2"/>
<name>A0A1V2EXN8_9SPHN</name>
<gene>
    <name evidence="2" type="ORF">SPHI_07040</name>
</gene>
<keyword evidence="3" id="KW-1185">Reference proteome</keyword>
<evidence type="ECO:0000313" key="3">
    <source>
        <dbReference type="Proteomes" id="UP000188729"/>
    </source>
</evidence>
<dbReference type="AlphaFoldDB" id="A0A1V2EXN8"/>
<sequence>MQRVRVGMVGLAAVVLLIGLASALFSAASREQPVAAAGAPRAEKTTNSTAANSVAPVSEDNEPLAKLGVAPSATETAPPSLAPPPQPPQTGGAQ</sequence>
<feature type="region of interest" description="Disordered" evidence="1">
    <location>
        <begin position="35"/>
        <end position="94"/>
    </location>
</feature>
<dbReference type="Proteomes" id="UP000188729">
    <property type="component" value="Unassembled WGS sequence"/>
</dbReference>
<dbReference type="RefSeq" id="WP_076743484.1">
    <property type="nucleotide sequence ID" value="NZ_MPSB01000002.1"/>
</dbReference>
<dbReference type="STRING" id="1915074.SPHI_07040"/>
<feature type="compositionally biased region" description="Low complexity" evidence="1">
    <location>
        <begin position="70"/>
        <end position="79"/>
    </location>
</feature>
<organism evidence="2 3">
    <name type="scientific">Sphingomonas jeddahensis</name>
    <dbReference type="NCBI Taxonomy" id="1915074"/>
    <lineage>
        <taxon>Bacteria</taxon>
        <taxon>Pseudomonadati</taxon>
        <taxon>Pseudomonadota</taxon>
        <taxon>Alphaproteobacteria</taxon>
        <taxon>Sphingomonadales</taxon>
        <taxon>Sphingomonadaceae</taxon>
        <taxon>Sphingomonas</taxon>
    </lineage>
</organism>
<evidence type="ECO:0000313" key="2">
    <source>
        <dbReference type="EMBL" id="ONF97267.1"/>
    </source>
</evidence>
<protein>
    <submittedName>
        <fullName evidence="2">Uncharacterized protein</fullName>
    </submittedName>
</protein>
<dbReference type="EMBL" id="MPSB01000002">
    <property type="protein sequence ID" value="ONF97267.1"/>
    <property type="molecule type" value="Genomic_DNA"/>
</dbReference>
<reference evidence="2 3" key="1">
    <citation type="submission" date="2016-11" db="EMBL/GenBank/DDBJ databases">
        <title>Genome sequence of Sphingomonas jeddahensis G39.</title>
        <authorList>
            <person name="Poehlein A."/>
            <person name="Wuebbeler J.H."/>
            <person name="Steinbuechel A."/>
            <person name="Daniel R."/>
        </authorList>
    </citation>
    <scope>NUCLEOTIDE SEQUENCE [LARGE SCALE GENOMIC DNA]</scope>
    <source>
        <strain evidence="2 3">G39</strain>
    </source>
</reference>
<evidence type="ECO:0000256" key="1">
    <source>
        <dbReference type="SAM" id="MobiDB-lite"/>
    </source>
</evidence>
<accession>A0A1V2EXN8</accession>
<proteinExistence type="predicted"/>